<reference evidence="8" key="1">
    <citation type="submission" date="2015-09" db="EMBL/GenBank/DDBJ databases">
        <authorList>
            <person name="Rodrigo-Torres L."/>
            <person name="Arahal D.R."/>
        </authorList>
    </citation>
    <scope>NUCLEOTIDE SEQUENCE [LARGE SCALE GENOMIC DNA]</scope>
    <source>
        <strain evidence="8">CECT 5091</strain>
    </source>
</reference>
<evidence type="ECO:0000256" key="6">
    <source>
        <dbReference type="SAM" id="MobiDB-lite"/>
    </source>
</evidence>
<comment type="similarity">
    <text evidence="1">Belongs to the bacterial solute-binding protein 9 family.</text>
</comment>
<dbReference type="PANTHER" id="PTHR42953">
    <property type="entry name" value="HIGH-AFFINITY ZINC UPTAKE SYSTEM PROTEIN ZNUA-RELATED"/>
    <property type="match status" value="1"/>
</dbReference>
<dbReference type="InterPro" id="IPR050492">
    <property type="entry name" value="Bact_metal-bind_prot9"/>
</dbReference>
<name>A0A0P1IJC1_9RHOB</name>
<dbReference type="RefSeq" id="WP_058282410.1">
    <property type="nucleotide sequence ID" value="NZ_CYUD01000008.1"/>
</dbReference>
<organism evidence="7 8">
    <name type="scientific">Ruegeria denitrificans</name>
    <dbReference type="NCBI Taxonomy" id="1715692"/>
    <lineage>
        <taxon>Bacteria</taxon>
        <taxon>Pseudomonadati</taxon>
        <taxon>Pseudomonadota</taxon>
        <taxon>Alphaproteobacteria</taxon>
        <taxon>Rhodobacterales</taxon>
        <taxon>Roseobacteraceae</taxon>
        <taxon>Ruegeria</taxon>
    </lineage>
</organism>
<evidence type="ECO:0000313" key="7">
    <source>
        <dbReference type="EMBL" id="CUK05485.1"/>
    </source>
</evidence>
<evidence type="ECO:0000256" key="1">
    <source>
        <dbReference type="ARBA" id="ARBA00011028"/>
    </source>
</evidence>
<protein>
    <recommendedName>
        <fullName evidence="2">High-affinity zinc uptake system protein ZnuA</fullName>
    </recommendedName>
</protein>
<dbReference type="OrthoDB" id="7346865at2"/>
<evidence type="ECO:0000256" key="5">
    <source>
        <dbReference type="ARBA" id="ARBA00022906"/>
    </source>
</evidence>
<keyword evidence="5" id="KW-0864">Zinc transport</keyword>
<evidence type="ECO:0000256" key="3">
    <source>
        <dbReference type="ARBA" id="ARBA00022448"/>
    </source>
</evidence>
<evidence type="ECO:0000256" key="4">
    <source>
        <dbReference type="ARBA" id="ARBA00022729"/>
    </source>
</evidence>
<evidence type="ECO:0000313" key="8">
    <source>
        <dbReference type="Proteomes" id="UP000051260"/>
    </source>
</evidence>
<accession>A0A0P1IJC1</accession>
<evidence type="ECO:0000256" key="2">
    <source>
        <dbReference type="ARBA" id="ARBA00015915"/>
    </source>
</evidence>
<keyword evidence="3" id="KW-0813">Transport</keyword>
<dbReference type="STRING" id="1715692.RUE5091_02723"/>
<dbReference type="GO" id="GO:0046872">
    <property type="term" value="F:metal ion binding"/>
    <property type="evidence" value="ECO:0007669"/>
    <property type="project" value="InterPro"/>
</dbReference>
<gene>
    <name evidence="7" type="primary">znuA</name>
    <name evidence="7" type="ORF">RUE5091_02723</name>
</gene>
<keyword evidence="4" id="KW-0732">Signal</keyword>
<sequence length="353" mass="38468">MLRSALCVIGAGLAGQVAAEAPIVATDIAPVHSLVARVMVGVGEPDLIIPPVASPHNHAMRPSEARALQSAHVVFWVGEELTPWMVKPLSALSGDAQLVTLLDVDGTVLHDFRDVAEDDHHDHDDDHAKHDDHSEHADHDDHSSHVDHDDHAEDKHDDHADYEEHAEKDHAGHDDHGHDHDGIDPHAWLDPENARVWVQVIAETLAAADPDNAQQYRDNAQAADVELVELQAELIADLNGMQARRFITFHDAYQYFEKRFGLETSGSVSLGDASAPGPARLAAVQNKVTEDQIVCAFAEPQYDTRLVKTAIERTGATIYELDPIGVAINPGADQYTRLLRALVDGYQACAQGS</sequence>
<keyword evidence="5" id="KW-0406">Ion transport</keyword>
<proteinExistence type="inferred from homology"/>
<dbReference type="AlphaFoldDB" id="A0A0P1IJC1"/>
<dbReference type="InterPro" id="IPR006127">
    <property type="entry name" value="ZnuA-like"/>
</dbReference>
<keyword evidence="5" id="KW-0862">Zinc</keyword>
<dbReference type="PANTHER" id="PTHR42953:SF3">
    <property type="entry name" value="HIGH-AFFINITY ZINC UPTAKE SYSTEM PROTEIN ZNUA"/>
    <property type="match status" value="1"/>
</dbReference>
<dbReference type="Gene3D" id="3.40.50.1980">
    <property type="entry name" value="Nitrogenase molybdenum iron protein domain"/>
    <property type="match status" value="3"/>
</dbReference>
<feature type="region of interest" description="Disordered" evidence="6">
    <location>
        <begin position="119"/>
        <end position="187"/>
    </location>
</feature>
<dbReference type="Pfam" id="PF01297">
    <property type="entry name" value="ZnuA"/>
    <property type="match status" value="1"/>
</dbReference>
<dbReference type="Proteomes" id="UP000051260">
    <property type="component" value="Unassembled WGS sequence"/>
</dbReference>
<keyword evidence="8" id="KW-1185">Reference proteome</keyword>
<dbReference type="GO" id="GO:0006829">
    <property type="term" value="P:zinc ion transport"/>
    <property type="evidence" value="ECO:0007669"/>
    <property type="project" value="UniProtKB-KW"/>
</dbReference>
<dbReference type="SUPFAM" id="SSF53807">
    <property type="entry name" value="Helical backbone' metal receptor"/>
    <property type="match status" value="1"/>
</dbReference>
<dbReference type="EMBL" id="CYUD01000008">
    <property type="protein sequence ID" value="CUK05485.1"/>
    <property type="molecule type" value="Genomic_DNA"/>
</dbReference>